<evidence type="ECO:0000259" key="5">
    <source>
        <dbReference type="PROSITE" id="PS51900"/>
    </source>
</evidence>
<keyword evidence="3 4" id="KW-0238">DNA-binding</keyword>
<dbReference type="Gene3D" id="1.10.150.130">
    <property type="match status" value="1"/>
</dbReference>
<dbReference type="Pfam" id="PF13356">
    <property type="entry name" value="Arm-DNA-bind_3"/>
    <property type="match status" value="1"/>
</dbReference>
<evidence type="ECO:0000256" key="1">
    <source>
        <dbReference type="ARBA" id="ARBA00008857"/>
    </source>
</evidence>
<gene>
    <name evidence="6" type="ORF">N5C10_10110</name>
</gene>
<dbReference type="Proteomes" id="UP001159915">
    <property type="component" value="Unassembled WGS sequence"/>
</dbReference>
<protein>
    <submittedName>
        <fullName evidence="6">Arm DNA-binding domain-containing protein</fullName>
    </submittedName>
</protein>
<dbReference type="GO" id="GO:0015074">
    <property type="term" value="P:DNA integration"/>
    <property type="evidence" value="ECO:0007669"/>
    <property type="project" value="UniProtKB-KW"/>
</dbReference>
<dbReference type="InterPro" id="IPR038488">
    <property type="entry name" value="Integrase_DNA-bd_sf"/>
</dbReference>
<dbReference type="InterPro" id="IPR010998">
    <property type="entry name" value="Integrase_recombinase_N"/>
</dbReference>
<reference evidence="6" key="1">
    <citation type="submission" date="2022-09" db="EMBL/GenBank/DDBJ databases">
        <title>Intensive care unit water sources are persistently colonized with multi-drug resistant bacteria and are the site of extensive horizontal gene transfer of antibiotic resistance genes.</title>
        <authorList>
            <person name="Diorio-Toth L."/>
        </authorList>
    </citation>
    <scope>NUCLEOTIDE SEQUENCE</scope>
    <source>
        <strain evidence="6">GD03920</strain>
    </source>
</reference>
<sequence length="183" mass="22209">MKRCNIKRRPLADTVLEALKPEEKEYREKDSNNLYFRVQTSGKKSWQLRYKTNENKWTWLGLGSYPETSAVRAREKAMEITLRKSNGEEVKTKKRILKEKIDLEELKFKYLLQDWIETRKKRWNEVTFKKVIKSLEKHIFPNFGERNFNEITPKDWLDFFKGLQKKFEIYNQVALLHKDFITI</sequence>
<dbReference type="GO" id="GO:0003677">
    <property type="term" value="F:DNA binding"/>
    <property type="evidence" value="ECO:0007669"/>
    <property type="project" value="UniProtKB-UniRule"/>
</dbReference>
<dbReference type="AlphaFoldDB" id="A0AA42MTM6"/>
<dbReference type="Gene3D" id="3.30.160.390">
    <property type="entry name" value="Integrase, DNA-binding domain"/>
    <property type="match status" value="1"/>
</dbReference>
<keyword evidence="2" id="KW-0229">DNA integration</keyword>
<dbReference type="InterPro" id="IPR050808">
    <property type="entry name" value="Phage_Integrase"/>
</dbReference>
<dbReference type="InterPro" id="IPR044068">
    <property type="entry name" value="CB"/>
</dbReference>
<dbReference type="EMBL" id="JAOCBE010000001">
    <property type="protein sequence ID" value="MDH0969592.1"/>
    <property type="molecule type" value="Genomic_DNA"/>
</dbReference>
<dbReference type="Pfam" id="PF22022">
    <property type="entry name" value="Phage_int_M"/>
    <property type="match status" value="1"/>
</dbReference>
<dbReference type="PANTHER" id="PTHR30629">
    <property type="entry name" value="PROPHAGE INTEGRASE"/>
    <property type="match status" value="1"/>
</dbReference>
<evidence type="ECO:0000256" key="4">
    <source>
        <dbReference type="PROSITE-ProRule" id="PRU01248"/>
    </source>
</evidence>
<evidence type="ECO:0000313" key="7">
    <source>
        <dbReference type="Proteomes" id="UP001159915"/>
    </source>
</evidence>
<comment type="similarity">
    <text evidence="1">Belongs to the 'phage' integrase family.</text>
</comment>
<evidence type="ECO:0000313" key="6">
    <source>
        <dbReference type="EMBL" id="MDH0969592.1"/>
    </source>
</evidence>
<accession>A0AA42MTM6</accession>
<name>A0AA42MTM6_ACIJO</name>
<evidence type="ECO:0000256" key="3">
    <source>
        <dbReference type="ARBA" id="ARBA00023125"/>
    </source>
</evidence>
<dbReference type="InterPro" id="IPR053876">
    <property type="entry name" value="Phage_int_M"/>
</dbReference>
<evidence type="ECO:0000256" key="2">
    <source>
        <dbReference type="ARBA" id="ARBA00022908"/>
    </source>
</evidence>
<dbReference type="InterPro" id="IPR025166">
    <property type="entry name" value="Integrase_DNA_bind_dom"/>
</dbReference>
<dbReference type="PANTHER" id="PTHR30629:SF2">
    <property type="entry name" value="PROPHAGE INTEGRASE INTS-RELATED"/>
    <property type="match status" value="1"/>
</dbReference>
<dbReference type="InterPro" id="IPR011010">
    <property type="entry name" value="DNA_brk_join_enz"/>
</dbReference>
<comment type="caution">
    <text evidence="6">The sequence shown here is derived from an EMBL/GenBank/DDBJ whole genome shotgun (WGS) entry which is preliminary data.</text>
</comment>
<feature type="domain" description="Core-binding (CB)" evidence="5">
    <location>
        <begin position="106"/>
        <end position="183"/>
    </location>
</feature>
<dbReference type="RefSeq" id="WP_279670262.1">
    <property type="nucleotide sequence ID" value="NZ_JAOCBE010000001.1"/>
</dbReference>
<dbReference type="SUPFAM" id="SSF56349">
    <property type="entry name" value="DNA breaking-rejoining enzymes"/>
    <property type="match status" value="1"/>
</dbReference>
<dbReference type="PROSITE" id="PS51900">
    <property type="entry name" value="CB"/>
    <property type="match status" value="1"/>
</dbReference>
<proteinExistence type="inferred from homology"/>
<organism evidence="6 7">
    <name type="scientific">Acinetobacter johnsonii</name>
    <dbReference type="NCBI Taxonomy" id="40214"/>
    <lineage>
        <taxon>Bacteria</taxon>
        <taxon>Pseudomonadati</taxon>
        <taxon>Pseudomonadota</taxon>
        <taxon>Gammaproteobacteria</taxon>
        <taxon>Moraxellales</taxon>
        <taxon>Moraxellaceae</taxon>
        <taxon>Acinetobacter</taxon>
    </lineage>
</organism>